<reference evidence="2" key="3">
    <citation type="submission" date="2020-02" db="EMBL/GenBank/DDBJ databases">
        <authorList>
            <person name="Sarangi A.N."/>
            <person name="Ghosh S."/>
            <person name="Mukherjee M."/>
            <person name="Tripathy S."/>
        </authorList>
    </citation>
    <scope>NUCLEOTIDE SEQUENCE</scope>
    <source>
        <strain evidence="2">BDU141951</strain>
    </source>
</reference>
<evidence type="ECO:0000313" key="2">
    <source>
        <dbReference type="EMBL" id="NEV69189.1"/>
    </source>
</evidence>
<sequence length="126" mass="14025">MAPDAWAILQDLSDNDPLYLELLAKLLDTERKYQTMSRRTGVYKDLAACFETSALPRAAAIQQAETIREMKQAQGGNRSKSKKKGQDNKRKAEEPDNDSIDVAAFQSAWSRLKFGQPSVSQSTASE</sequence>
<proteinExistence type="predicted"/>
<reference evidence="2" key="2">
    <citation type="journal article" date="2015" name="Genome Announc.">
        <title>Draft Genome Sequence of Filamentous Marine Cyanobacterium Lyngbya confervoides Strain BDU141951.</title>
        <authorList>
            <person name="Chandrababunaidu M.M."/>
            <person name="Sen D."/>
            <person name="Tripathy S."/>
        </authorList>
    </citation>
    <scope>NUCLEOTIDE SEQUENCE</scope>
    <source>
        <strain evidence="2">BDU141951</strain>
    </source>
</reference>
<gene>
    <name evidence="2" type="ORF">QQ91_018985</name>
</gene>
<organism evidence="2">
    <name type="scientific">Lyngbya confervoides BDU141951</name>
    <dbReference type="NCBI Taxonomy" id="1574623"/>
    <lineage>
        <taxon>Bacteria</taxon>
        <taxon>Bacillati</taxon>
        <taxon>Cyanobacteriota</taxon>
        <taxon>Cyanophyceae</taxon>
        <taxon>Oscillatoriophycideae</taxon>
        <taxon>Oscillatoriales</taxon>
        <taxon>Microcoleaceae</taxon>
        <taxon>Lyngbya</taxon>
    </lineage>
</organism>
<reference evidence="2" key="1">
    <citation type="submission" date="2014-11" db="EMBL/GenBank/DDBJ databases">
        <authorList>
            <person name="Malar M.C."/>
            <person name="Sen D."/>
            <person name="Tripathy S."/>
        </authorList>
    </citation>
    <scope>NUCLEOTIDE SEQUENCE</scope>
    <source>
        <strain evidence="2">BDU141951</strain>
    </source>
</reference>
<dbReference type="AlphaFoldDB" id="A0A0C1V9A3"/>
<accession>A0A0C1V9A3</accession>
<name>A0A0C1V9A3_9CYAN</name>
<comment type="caution">
    <text evidence="2">The sequence shown here is derived from an EMBL/GenBank/DDBJ whole genome shotgun (WGS) entry which is preliminary data.</text>
</comment>
<evidence type="ECO:0000256" key="1">
    <source>
        <dbReference type="SAM" id="MobiDB-lite"/>
    </source>
</evidence>
<protein>
    <submittedName>
        <fullName evidence="2">Uncharacterized protein</fullName>
    </submittedName>
</protein>
<feature type="region of interest" description="Disordered" evidence="1">
    <location>
        <begin position="68"/>
        <end position="101"/>
    </location>
</feature>
<feature type="compositionally biased region" description="Basic and acidic residues" evidence="1">
    <location>
        <begin position="84"/>
        <end position="94"/>
    </location>
</feature>
<dbReference type="EMBL" id="JTHE02000003">
    <property type="protein sequence ID" value="NEV69189.1"/>
    <property type="molecule type" value="Genomic_DNA"/>
</dbReference>